<dbReference type="GO" id="GO:0000978">
    <property type="term" value="F:RNA polymerase II cis-regulatory region sequence-specific DNA binding"/>
    <property type="evidence" value="ECO:0007669"/>
    <property type="project" value="TreeGrafter"/>
</dbReference>
<dbReference type="PANTHER" id="PTHR46621:SF1">
    <property type="entry name" value="SNRNA-ACTIVATING PROTEIN COMPLEX SUBUNIT 4"/>
    <property type="match status" value="1"/>
</dbReference>
<keyword evidence="10" id="KW-1185">Reference proteome</keyword>
<dbReference type="STRING" id="109895.A0A507E0Q4"/>
<protein>
    <submittedName>
        <fullName evidence="9">Uncharacterized protein</fullName>
    </submittedName>
</protein>
<dbReference type="SMART" id="SM00717">
    <property type="entry name" value="SANT"/>
    <property type="match status" value="5"/>
</dbReference>
<accession>A0A507E0Q4</accession>
<dbReference type="AlphaFoldDB" id="A0A507E0Q4"/>
<dbReference type="InterPro" id="IPR017930">
    <property type="entry name" value="Myb_dom"/>
</dbReference>
<evidence type="ECO:0000256" key="1">
    <source>
        <dbReference type="ARBA" id="ARBA00023015"/>
    </source>
</evidence>
<keyword evidence="3" id="KW-0804">Transcription</keyword>
<dbReference type="GO" id="GO:0042796">
    <property type="term" value="P:snRNA transcription by RNA polymerase III"/>
    <property type="evidence" value="ECO:0007669"/>
    <property type="project" value="TreeGrafter"/>
</dbReference>
<dbReference type="CDD" id="cd00167">
    <property type="entry name" value="SANT"/>
    <property type="match status" value="2"/>
</dbReference>
<dbReference type="InterPro" id="IPR009057">
    <property type="entry name" value="Homeodomain-like_sf"/>
</dbReference>
<evidence type="ECO:0000313" key="10">
    <source>
        <dbReference type="Proteomes" id="UP000318582"/>
    </source>
</evidence>
<gene>
    <name evidence="9" type="ORF">PhCBS80983_g04368</name>
</gene>
<feature type="domain" description="SANT" evidence="7">
    <location>
        <begin position="316"/>
        <end position="369"/>
    </location>
</feature>
<evidence type="ECO:0000313" key="9">
    <source>
        <dbReference type="EMBL" id="TPX56640.1"/>
    </source>
</evidence>
<dbReference type="PROSITE" id="PS51293">
    <property type="entry name" value="SANT"/>
    <property type="match status" value="1"/>
</dbReference>
<evidence type="ECO:0000256" key="3">
    <source>
        <dbReference type="ARBA" id="ARBA00023163"/>
    </source>
</evidence>
<dbReference type="EMBL" id="QEAQ01000068">
    <property type="protein sequence ID" value="TPX56640.1"/>
    <property type="molecule type" value="Genomic_DNA"/>
</dbReference>
<name>A0A507E0Q4_9FUNG</name>
<feature type="compositionally biased region" description="Polar residues" evidence="5">
    <location>
        <begin position="16"/>
        <end position="37"/>
    </location>
</feature>
<reference evidence="9 10" key="1">
    <citation type="journal article" date="2019" name="Sci. Rep.">
        <title>Comparative genomics of chytrid fungi reveal insights into the obligate biotrophic and pathogenic lifestyle of Synchytrium endobioticum.</title>
        <authorList>
            <person name="van de Vossenberg B.T.L.H."/>
            <person name="Warris S."/>
            <person name="Nguyen H.D.T."/>
            <person name="van Gent-Pelzer M.P.E."/>
            <person name="Joly D.L."/>
            <person name="van de Geest H.C."/>
            <person name="Bonants P.J.M."/>
            <person name="Smith D.S."/>
            <person name="Levesque C.A."/>
            <person name="van der Lee T.A.J."/>
        </authorList>
    </citation>
    <scope>NUCLEOTIDE SEQUENCE [LARGE SCALE GENOMIC DNA]</scope>
    <source>
        <strain evidence="9 10">CBS 809.83</strain>
    </source>
</reference>
<feature type="domain" description="Myb-like" evidence="6">
    <location>
        <begin position="313"/>
        <end position="364"/>
    </location>
</feature>
<comment type="caution">
    <text evidence="9">The sequence shown here is derived from an EMBL/GenBank/DDBJ whole genome shotgun (WGS) entry which is preliminary data.</text>
</comment>
<proteinExistence type="predicted"/>
<evidence type="ECO:0000256" key="4">
    <source>
        <dbReference type="ARBA" id="ARBA00023242"/>
    </source>
</evidence>
<dbReference type="PROSITE" id="PS50090">
    <property type="entry name" value="MYB_LIKE"/>
    <property type="match status" value="2"/>
</dbReference>
<feature type="region of interest" description="Disordered" evidence="5">
    <location>
        <begin position="1"/>
        <end position="40"/>
    </location>
</feature>
<feature type="domain" description="HTH myb-type" evidence="8">
    <location>
        <begin position="266"/>
        <end position="312"/>
    </location>
</feature>
<dbReference type="GO" id="GO:0042795">
    <property type="term" value="P:snRNA transcription by RNA polymerase II"/>
    <property type="evidence" value="ECO:0007669"/>
    <property type="project" value="TreeGrafter"/>
</dbReference>
<dbReference type="InterPro" id="IPR051575">
    <property type="entry name" value="Myb-like_DNA-bd"/>
</dbReference>
<dbReference type="SUPFAM" id="SSF46689">
    <property type="entry name" value="Homeodomain-like"/>
    <property type="match status" value="2"/>
</dbReference>
<keyword evidence="2" id="KW-0238">DNA-binding</keyword>
<sequence length="442" mass="50971">MESRGTRSPRKRRNSDIQSSDVDAGSQQKRQTSASNCEQDEESRLLRKALVINQKLLEKLRAQLQQIDARTAEIDKAETALLDNSSESSTYQSWNLLRWVDEHDGSVPEDNLDTQIEIALYGKPFRVELMNSPQRWSLSEHENLEKATVLRNNLTRFNLQSGEIGPGDDHTSDSFVESLDWDGVASFVGTRTASNCKREWTVNRLPLLQGLADRPFSNTELEDLKWAERHWRGRHWDEIAAYVGNGRRPIECLKEYQAKLNLEHMRPWTKEEDRALVNAVTNDPPQRGQWGKIALLFVGRTVPQCRSRWNSLTRSEKTGTWTQDEDEQLKTAVVRHGRGDWVQVAKHVEGRSAHQCRERYERRLKLGVRRKWRVEDYEKLRHLVMTPGARLEWSRLAESMQTSGPHVRDIYATLKKKGYFQEPPASAALTYVAKKDAAAKNC</sequence>
<evidence type="ECO:0000256" key="5">
    <source>
        <dbReference type="SAM" id="MobiDB-lite"/>
    </source>
</evidence>
<dbReference type="Gene3D" id="1.10.10.60">
    <property type="entry name" value="Homeodomain-like"/>
    <property type="match status" value="3"/>
</dbReference>
<dbReference type="PROSITE" id="PS51294">
    <property type="entry name" value="HTH_MYB"/>
    <property type="match status" value="2"/>
</dbReference>
<dbReference type="Proteomes" id="UP000318582">
    <property type="component" value="Unassembled WGS sequence"/>
</dbReference>
<keyword evidence="4" id="KW-0539">Nucleus</keyword>
<keyword evidence="1" id="KW-0805">Transcription regulation</keyword>
<dbReference type="Pfam" id="PF00249">
    <property type="entry name" value="Myb_DNA-binding"/>
    <property type="match status" value="2"/>
</dbReference>
<dbReference type="GO" id="GO:0019185">
    <property type="term" value="C:snRNA-activating protein complex"/>
    <property type="evidence" value="ECO:0007669"/>
    <property type="project" value="TreeGrafter"/>
</dbReference>
<evidence type="ECO:0000259" key="8">
    <source>
        <dbReference type="PROSITE" id="PS51294"/>
    </source>
</evidence>
<dbReference type="PANTHER" id="PTHR46621">
    <property type="entry name" value="SNRNA-ACTIVATING PROTEIN COMPLEX SUBUNIT 4"/>
    <property type="match status" value="1"/>
</dbReference>
<dbReference type="InterPro" id="IPR017884">
    <property type="entry name" value="SANT_dom"/>
</dbReference>
<evidence type="ECO:0000256" key="2">
    <source>
        <dbReference type="ARBA" id="ARBA00023125"/>
    </source>
</evidence>
<dbReference type="GO" id="GO:0001006">
    <property type="term" value="F:RNA polymerase III type 3 promoter sequence-specific DNA binding"/>
    <property type="evidence" value="ECO:0007669"/>
    <property type="project" value="TreeGrafter"/>
</dbReference>
<feature type="domain" description="Myb-like" evidence="6">
    <location>
        <begin position="267"/>
        <end position="312"/>
    </location>
</feature>
<evidence type="ECO:0000259" key="6">
    <source>
        <dbReference type="PROSITE" id="PS50090"/>
    </source>
</evidence>
<evidence type="ECO:0000259" key="7">
    <source>
        <dbReference type="PROSITE" id="PS51293"/>
    </source>
</evidence>
<dbReference type="InterPro" id="IPR001005">
    <property type="entry name" value="SANT/Myb"/>
</dbReference>
<organism evidence="9 10">
    <name type="scientific">Powellomyces hirtus</name>
    <dbReference type="NCBI Taxonomy" id="109895"/>
    <lineage>
        <taxon>Eukaryota</taxon>
        <taxon>Fungi</taxon>
        <taxon>Fungi incertae sedis</taxon>
        <taxon>Chytridiomycota</taxon>
        <taxon>Chytridiomycota incertae sedis</taxon>
        <taxon>Chytridiomycetes</taxon>
        <taxon>Spizellomycetales</taxon>
        <taxon>Powellomycetaceae</taxon>
        <taxon>Powellomyces</taxon>
    </lineage>
</organism>
<feature type="domain" description="HTH myb-type" evidence="8">
    <location>
        <begin position="313"/>
        <end position="368"/>
    </location>
</feature>